<protein>
    <submittedName>
        <fullName evidence="8">Ribonuclease</fullName>
    </submittedName>
</protein>
<feature type="transmembrane region" description="Helical" evidence="7">
    <location>
        <begin position="209"/>
        <end position="235"/>
    </location>
</feature>
<feature type="transmembrane region" description="Helical" evidence="7">
    <location>
        <begin position="338"/>
        <end position="358"/>
    </location>
</feature>
<dbReference type="KEGG" id="cpho:CPHO_09870"/>
<keyword evidence="4 7" id="KW-1133">Transmembrane helix</keyword>
<keyword evidence="5 7" id="KW-0472">Membrane</keyword>
<gene>
    <name evidence="8" type="ORF">CPHO_09870</name>
</gene>
<feature type="transmembrane region" description="Helical" evidence="7">
    <location>
        <begin position="169"/>
        <end position="189"/>
    </location>
</feature>
<dbReference type="InterPro" id="IPR017039">
    <property type="entry name" value="Virul_fac_BrkB"/>
</dbReference>
<feature type="region of interest" description="Disordered" evidence="6">
    <location>
        <begin position="1"/>
        <end position="23"/>
    </location>
</feature>
<evidence type="ECO:0000256" key="4">
    <source>
        <dbReference type="ARBA" id="ARBA00022989"/>
    </source>
</evidence>
<feature type="transmembrane region" description="Helical" evidence="7">
    <location>
        <begin position="275"/>
        <end position="294"/>
    </location>
</feature>
<dbReference type="RefSeq" id="WP_075735389.1">
    <property type="nucleotide sequence ID" value="NZ_CP009249.1"/>
</dbReference>
<dbReference type="PANTHER" id="PTHR30213:SF1">
    <property type="entry name" value="INNER MEMBRANE PROTEIN YHJD"/>
    <property type="match status" value="1"/>
</dbReference>
<feature type="compositionally biased region" description="Basic and acidic residues" evidence="6">
    <location>
        <begin position="7"/>
        <end position="23"/>
    </location>
</feature>
<evidence type="ECO:0000313" key="8">
    <source>
        <dbReference type="EMBL" id="APT93144.1"/>
    </source>
</evidence>
<dbReference type="GO" id="GO:0005886">
    <property type="term" value="C:plasma membrane"/>
    <property type="evidence" value="ECO:0007669"/>
    <property type="project" value="UniProtKB-SubCell"/>
</dbReference>
<evidence type="ECO:0000256" key="7">
    <source>
        <dbReference type="SAM" id="Phobius"/>
    </source>
</evidence>
<dbReference type="Proteomes" id="UP000185491">
    <property type="component" value="Chromosome"/>
</dbReference>
<dbReference type="PANTHER" id="PTHR30213">
    <property type="entry name" value="INNER MEMBRANE PROTEIN YHJD"/>
    <property type="match status" value="1"/>
</dbReference>
<dbReference type="EMBL" id="CP009249">
    <property type="protein sequence ID" value="APT93144.1"/>
    <property type="molecule type" value="Genomic_DNA"/>
</dbReference>
<comment type="subcellular location">
    <subcellularLocation>
        <location evidence="1">Cell membrane</location>
        <topology evidence="1">Multi-pass membrane protein</topology>
    </subcellularLocation>
</comment>
<evidence type="ECO:0000256" key="5">
    <source>
        <dbReference type="ARBA" id="ARBA00023136"/>
    </source>
</evidence>
<dbReference type="OrthoDB" id="4127374at2"/>
<evidence type="ECO:0000256" key="3">
    <source>
        <dbReference type="ARBA" id="ARBA00022692"/>
    </source>
</evidence>
<name>A0A1L7D4S1_9CORY</name>
<evidence type="ECO:0000313" key="9">
    <source>
        <dbReference type="Proteomes" id="UP000185491"/>
    </source>
</evidence>
<sequence length="361" mass="38902">MATTTKPNEKYTDDYGIERTRKDDPGAIEKAREKYPFVDHIMRMVERYGSEGGNQFAAGITYYSVLSLFPIAMLIVAIAATVLVNKPELLEQLQQQITDAVPGQFSETINEILEKAIEQRGAMFGVGGLTTLWSGLNWMNHLRVGISSMWGVDANDGAKNFFMKKLSDLGGLIGLLVALLIAFGVTAAGSSGLTQKVFEMVGIESFPGMSVIIFFVGLAVGLLANFIVFMWLIVVLPRVKVPRKSGLIGAAIGAVLFEVIKQLSTVIISSATGNPAGAVFGPVIIIMVMMYLVWRVVLYVSAWTATTEESMDITEESETPVPAVIRVRNEIKKGPSTGATLGVGALVGAVTVSALSLFRKK</sequence>
<organism evidence="8 9">
    <name type="scientific">Corynebacterium phocae</name>
    <dbReference type="NCBI Taxonomy" id="161895"/>
    <lineage>
        <taxon>Bacteria</taxon>
        <taxon>Bacillati</taxon>
        <taxon>Actinomycetota</taxon>
        <taxon>Actinomycetes</taxon>
        <taxon>Mycobacteriales</taxon>
        <taxon>Corynebacteriaceae</taxon>
        <taxon>Corynebacterium</taxon>
    </lineage>
</organism>
<proteinExistence type="predicted"/>
<feature type="transmembrane region" description="Helical" evidence="7">
    <location>
        <begin position="60"/>
        <end position="84"/>
    </location>
</feature>
<evidence type="ECO:0000256" key="1">
    <source>
        <dbReference type="ARBA" id="ARBA00004651"/>
    </source>
</evidence>
<evidence type="ECO:0000256" key="2">
    <source>
        <dbReference type="ARBA" id="ARBA00022475"/>
    </source>
</evidence>
<evidence type="ECO:0000256" key="6">
    <source>
        <dbReference type="SAM" id="MobiDB-lite"/>
    </source>
</evidence>
<keyword evidence="2" id="KW-1003">Cell membrane</keyword>
<dbReference type="NCBIfam" id="TIGR00765">
    <property type="entry name" value="yihY_not_rbn"/>
    <property type="match status" value="1"/>
</dbReference>
<keyword evidence="3 7" id="KW-0812">Transmembrane</keyword>
<reference evidence="8 9" key="1">
    <citation type="submission" date="2014-08" db="EMBL/GenBank/DDBJ databases">
        <title>Complete genome sequence of Corynebacterium phocae M408/89/1(T)(=DSM 44612(T)), isolated from the common seal (Phoca vitulina).</title>
        <authorList>
            <person name="Ruckert C."/>
            <person name="Albersmeier A."/>
            <person name="Winkler A."/>
            <person name="Kalinowski J."/>
        </authorList>
    </citation>
    <scope>NUCLEOTIDE SEQUENCE [LARGE SCALE GENOMIC DNA]</scope>
    <source>
        <strain evidence="8 9">M408/89/1</strain>
    </source>
</reference>
<dbReference type="AlphaFoldDB" id="A0A1L7D4S1"/>
<dbReference type="STRING" id="161895.CPHO_09870"/>
<keyword evidence="9" id="KW-1185">Reference proteome</keyword>
<feature type="transmembrane region" description="Helical" evidence="7">
    <location>
        <begin position="247"/>
        <end position="269"/>
    </location>
</feature>
<dbReference type="Pfam" id="PF03631">
    <property type="entry name" value="Virul_fac_BrkB"/>
    <property type="match status" value="1"/>
</dbReference>
<accession>A0A1L7D4S1</accession>